<dbReference type="RefSeq" id="WP_096427930.1">
    <property type="nucleotide sequence ID" value="NZ_AP018042.1"/>
</dbReference>
<dbReference type="InterPro" id="IPR013154">
    <property type="entry name" value="ADH-like_N"/>
</dbReference>
<keyword evidence="1" id="KW-0472">Membrane</keyword>
<dbReference type="InterPro" id="IPR036291">
    <property type="entry name" value="NAD(P)-bd_dom_sf"/>
</dbReference>
<evidence type="ECO:0000313" key="4">
    <source>
        <dbReference type="Proteomes" id="UP000218267"/>
    </source>
</evidence>
<dbReference type="EMBL" id="AP018042">
    <property type="protein sequence ID" value="BAX79016.1"/>
    <property type="molecule type" value="Genomic_DNA"/>
</dbReference>
<dbReference type="Gene3D" id="3.90.180.10">
    <property type="entry name" value="Medium-chain alcohol dehydrogenases, catalytic domain"/>
    <property type="match status" value="1"/>
</dbReference>
<dbReference type="CDD" id="cd05280">
    <property type="entry name" value="MDR_yhdh_yhfp"/>
    <property type="match status" value="1"/>
</dbReference>
<dbReference type="SMART" id="SM00829">
    <property type="entry name" value="PKS_ER"/>
    <property type="match status" value="1"/>
</dbReference>
<dbReference type="AlphaFoldDB" id="A0A1Y1CF57"/>
<feature type="transmembrane region" description="Helical" evidence="1">
    <location>
        <begin position="157"/>
        <end position="178"/>
    </location>
</feature>
<feature type="transmembrane region" description="Helical" evidence="1">
    <location>
        <begin position="127"/>
        <end position="145"/>
    </location>
</feature>
<dbReference type="NCBIfam" id="TIGR02823">
    <property type="entry name" value="oxido_YhdH"/>
    <property type="match status" value="1"/>
</dbReference>
<dbReference type="Pfam" id="PF00107">
    <property type="entry name" value="ADH_zinc_N"/>
    <property type="match status" value="1"/>
</dbReference>
<reference evidence="4" key="2">
    <citation type="journal article" date="2020" name="Antonie Van Leeuwenhoek">
        <title>Labilibaculum antarcticum sp. nov., a novel facultative anaerobic, psychrotorelant bacterium isolated from marine sediment of Antarctica.</title>
        <authorList>
            <person name="Watanabe M."/>
            <person name="Kojima H."/>
            <person name="Fukui M."/>
        </authorList>
    </citation>
    <scope>NUCLEOTIDE SEQUENCE [LARGE SCALE GENOMIC DNA]</scope>
    <source>
        <strain evidence="4">SPP2</strain>
    </source>
</reference>
<name>A0A1Y1CF57_9BACT</name>
<dbReference type="GO" id="GO:0043957">
    <property type="term" value="F:acryloyl-CoA reductase (NADPH) activity"/>
    <property type="evidence" value="ECO:0007669"/>
    <property type="project" value="TreeGrafter"/>
</dbReference>
<dbReference type="SUPFAM" id="SSF51735">
    <property type="entry name" value="NAD(P)-binding Rossmann-fold domains"/>
    <property type="match status" value="1"/>
</dbReference>
<evidence type="ECO:0000313" key="3">
    <source>
        <dbReference type="EMBL" id="BAX79016.1"/>
    </source>
</evidence>
<dbReference type="InterPro" id="IPR013149">
    <property type="entry name" value="ADH-like_C"/>
</dbReference>
<dbReference type="OrthoDB" id="9805663at2"/>
<dbReference type="InterPro" id="IPR014188">
    <property type="entry name" value="Acrylyl-CoA_reductase_AcuI"/>
</dbReference>
<keyword evidence="4" id="KW-1185">Reference proteome</keyword>
<evidence type="ECO:0000259" key="2">
    <source>
        <dbReference type="SMART" id="SM00829"/>
    </source>
</evidence>
<proteinExistence type="predicted"/>
<protein>
    <submittedName>
        <fullName evidence="3">Quinone oxidoreductase</fullName>
    </submittedName>
</protein>
<dbReference type="Pfam" id="PF08240">
    <property type="entry name" value="ADH_N"/>
    <property type="match status" value="1"/>
</dbReference>
<dbReference type="KEGG" id="mbas:ALGA_0626"/>
<keyword evidence="1" id="KW-0812">Transmembrane</keyword>
<dbReference type="SUPFAM" id="SSF50129">
    <property type="entry name" value="GroES-like"/>
    <property type="match status" value="1"/>
</dbReference>
<dbReference type="Gene3D" id="3.40.50.720">
    <property type="entry name" value="NAD(P)-binding Rossmann-like Domain"/>
    <property type="match status" value="1"/>
</dbReference>
<reference evidence="3 4" key="1">
    <citation type="journal article" date="2018" name="Mar. Genomics">
        <title>Complete genome sequence of Marinifilaceae bacterium strain SPP2, isolated from the Antarctic marine sediment.</title>
        <authorList>
            <person name="Watanabe M."/>
            <person name="Kojima H."/>
            <person name="Fukui M."/>
        </authorList>
    </citation>
    <scope>NUCLEOTIDE SEQUENCE [LARGE SCALE GENOMIC DNA]</scope>
    <source>
        <strain evidence="3 4">SPP2</strain>
    </source>
</reference>
<gene>
    <name evidence="3" type="ORF">ALGA_0626</name>
</gene>
<accession>A0A1Y1CF57</accession>
<dbReference type="InterPro" id="IPR011032">
    <property type="entry name" value="GroES-like_sf"/>
</dbReference>
<dbReference type="PANTHER" id="PTHR43677">
    <property type="entry name" value="SHORT-CHAIN DEHYDROGENASE/REDUCTASE"/>
    <property type="match status" value="1"/>
</dbReference>
<evidence type="ECO:0000256" key="1">
    <source>
        <dbReference type="SAM" id="Phobius"/>
    </source>
</evidence>
<organism evidence="3 4">
    <name type="scientific">Labilibaculum antarcticum</name>
    <dbReference type="NCBI Taxonomy" id="1717717"/>
    <lineage>
        <taxon>Bacteria</taxon>
        <taxon>Pseudomonadati</taxon>
        <taxon>Bacteroidota</taxon>
        <taxon>Bacteroidia</taxon>
        <taxon>Marinilabiliales</taxon>
        <taxon>Marinifilaceae</taxon>
        <taxon>Labilibaculum</taxon>
    </lineage>
</organism>
<dbReference type="Proteomes" id="UP000218267">
    <property type="component" value="Chromosome"/>
</dbReference>
<keyword evidence="1" id="KW-1133">Transmembrane helix</keyword>
<dbReference type="PANTHER" id="PTHR43677:SF1">
    <property type="entry name" value="ACRYLYL-COA REDUCTASE ACUI-RELATED"/>
    <property type="match status" value="1"/>
</dbReference>
<dbReference type="InterPro" id="IPR051397">
    <property type="entry name" value="Zn-ADH-like_protein"/>
</dbReference>
<feature type="domain" description="Enoyl reductase (ER)" evidence="2">
    <location>
        <begin position="21"/>
        <end position="330"/>
    </location>
</feature>
<sequence length="332" mass="36018">MDTKAEFKALRIYEEDGKFIRRIEKRKIEDLPEGDVIVKVKYSSLNFKDALSVTGNKGVTRKYPHTPGIDAAGVVEHSESDKFKVGDQVIVTSYDLGMNSDGGFAEYIRVPEAWVVALPKDLSLRQAMIYGTAGFTAALSVYRLLAAGQTPEMGPVVVTGALGGVGSIAISILASLGFEVIAATFEKSGGEDELHELGVASRISSEITDDQSGRPLLRPLWAGAIDVIGGNTLHTLLKACKPMGNVTCCGNVGSGDLAMTMYPFILNGISLIGIDSQKCPMELRQKVWDKLAAEWNEYNNNEQVIESSLENLDIYIDLMLAKKSRGRVIVKI</sequence>
<dbReference type="InterPro" id="IPR020843">
    <property type="entry name" value="ER"/>
</dbReference>